<gene>
    <name evidence="4" type="ORF">UU78_C0078G0003</name>
</gene>
<dbReference type="PANTHER" id="PTHR30562:SF1">
    <property type="entry name" value="UVRABC SYSTEM PROTEIN C"/>
    <property type="match status" value="1"/>
</dbReference>
<dbReference type="InterPro" id="IPR036876">
    <property type="entry name" value="UVR_dom_sf"/>
</dbReference>
<dbReference type="GO" id="GO:0009380">
    <property type="term" value="C:excinuclease repair complex"/>
    <property type="evidence" value="ECO:0007669"/>
    <property type="project" value="TreeGrafter"/>
</dbReference>
<feature type="domain" description="UvrC family homology region profile" evidence="3">
    <location>
        <begin position="213"/>
        <end position="356"/>
    </location>
</feature>
<comment type="caution">
    <text evidence="4">The sequence shown here is derived from an EMBL/GenBank/DDBJ whole genome shotgun (WGS) entry which is preliminary data.</text>
</comment>
<evidence type="ECO:0000259" key="1">
    <source>
        <dbReference type="PROSITE" id="PS50151"/>
    </source>
</evidence>
<dbReference type="Proteomes" id="UP000034371">
    <property type="component" value="Unassembled WGS sequence"/>
</dbReference>
<feature type="domain" description="GIY-YIG" evidence="2">
    <location>
        <begin position="17"/>
        <end position="95"/>
    </location>
</feature>
<organism evidence="4 5">
    <name type="scientific">Candidatus Roizmanbacteria bacterium GW2011_GWC2_41_7</name>
    <dbReference type="NCBI Taxonomy" id="1618487"/>
    <lineage>
        <taxon>Bacteria</taxon>
        <taxon>Candidatus Roizmaniibacteriota</taxon>
    </lineage>
</organism>
<dbReference type="EMBL" id="LCBY01000078">
    <property type="protein sequence ID" value="KKS19644.1"/>
    <property type="molecule type" value="Genomic_DNA"/>
</dbReference>
<evidence type="ECO:0000313" key="4">
    <source>
        <dbReference type="EMBL" id="KKS19644.1"/>
    </source>
</evidence>
<accession>A0A0G0X3N4</accession>
<evidence type="ECO:0000313" key="5">
    <source>
        <dbReference type="Proteomes" id="UP000034371"/>
    </source>
</evidence>
<dbReference type="InterPro" id="IPR001943">
    <property type="entry name" value="UVR_dom"/>
</dbReference>
<dbReference type="PROSITE" id="PS50151">
    <property type="entry name" value="UVR"/>
    <property type="match status" value="1"/>
</dbReference>
<dbReference type="CDD" id="cd10434">
    <property type="entry name" value="GIY-YIG_UvrC_Cho"/>
    <property type="match status" value="1"/>
</dbReference>
<dbReference type="InterPro" id="IPR001162">
    <property type="entry name" value="UvrC_RNase_H_dom"/>
</dbReference>
<reference evidence="4 5" key="1">
    <citation type="journal article" date="2015" name="Nature">
        <title>rRNA introns, odd ribosomes, and small enigmatic genomes across a large radiation of phyla.</title>
        <authorList>
            <person name="Brown C.T."/>
            <person name="Hug L.A."/>
            <person name="Thomas B.C."/>
            <person name="Sharon I."/>
            <person name="Castelle C.J."/>
            <person name="Singh A."/>
            <person name="Wilkins M.J."/>
            <person name="Williams K.H."/>
            <person name="Banfield J.F."/>
        </authorList>
    </citation>
    <scope>NUCLEOTIDE SEQUENCE [LARGE SCALE GENOMIC DNA]</scope>
</reference>
<sequence length="424" mass="49353">MEKFKFLPKEKISQLPKTPGVYAFLASPKRHREGGKKEAKFLYIGKAVNLKTRVNQHRKLMNLAERVGYIKTDSEIDALILEARLIKRYQPKYNITWRDDKNYFYVIATQEAFPQIFITHQPKNEGGRASLIGPFVDGRALKETLKILRKVFPYRTCKKLPGHEHACLWYQLRRCPAPCLSKSSLAQQIVGFPKSNMRECQRNAKNLMTTLTKGKKFALGKLKKEMAMLAKQQKFETAARIRDQIASLEKIFAHSRVFESEQTVPRTSTWYCGKIESYDISNIQGKEATGAMVVFIDGEPDKSQYRQFKIKGAHEPNDIAMLKEVLERRLRHKEWPYPDLILIDGGKAQFNIAKKICSRLRLQHIKIMAIAKKNNELYIEGEKKPVLLKNLPRETFNLILQLRDEAHRFARRYHHKLRKKSLLD</sequence>
<proteinExistence type="predicted"/>
<dbReference type="GO" id="GO:0006289">
    <property type="term" value="P:nucleotide-excision repair"/>
    <property type="evidence" value="ECO:0007669"/>
    <property type="project" value="InterPro"/>
</dbReference>
<dbReference type="AlphaFoldDB" id="A0A0G0X3N4"/>
<dbReference type="InterPro" id="IPR035901">
    <property type="entry name" value="GIY-YIG_endonuc_sf"/>
</dbReference>
<evidence type="ECO:0000259" key="3">
    <source>
        <dbReference type="PROSITE" id="PS50165"/>
    </source>
</evidence>
<dbReference type="SUPFAM" id="SSF82771">
    <property type="entry name" value="GIY-YIG endonuclease"/>
    <property type="match status" value="1"/>
</dbReference>
<dbReference type="PATRIC" id="fig|1618487.3.peg.897"/>
<dbReference type="InterPro" id="IPR038476">
    <property type="entry name" value="UvrC_RNase_H_dom_sf"/>
</dbReference>
<dbReference type="PROSITE" id="PS50164">
    <property type="entry name" value="GIY_YIG"/>
    <property type="match status" value="1"/>
</dbReference>
<dbReference type="Gene3D" id="4.10.860.10">
    <property type="entry name" value="UVR domain"/>
    <property type="match status" value="1"/>
</dbReference>
<feature type="domain" description="UVR" evidence="1">
    <location>
        <begin position="216"/>
        <end position="251"/>
    </location>
</feature>
<dbReference type="PANTHER" id="PTHR30562">
    <property type="entry name" value="UVRC/OXIDOREDUCTASE"/>
    <property type="match status" value="1"/>
</dbReference>
<name>A0A0G0X3N4_9BACT</name>
<dbReference type="Gene3D" id="3.30.420.340">
    <property type="entry name" value="UvrC, RNAse H endonuclease domain"/>
    <property type="match status" value="1"/>
</dbReference>
<evidence type="ECO:0000259" key="2">
    <source>
        <dbReference type="PROSITE" id="PS50164"/>
    </source>
</evidence>
<dbReference type="SMART" id="SM00465">
    <property type="entry name" value="GIYc"/>
    <property type="match status" value="1"/>
</dbReference>
<dbReference type="Pfam" id="PF08459">
    <property type="entry name" value="UvrC_RNaseH_dom"/>
    <property type="match status" value="1"/>
</dbReference>
<dbReference type="Gene3D" id="3.40.1440.10">
    <property type="entry name" value="GIY-YIG endonuclease"/>
    <property type="match status" value="1"/>
</dbReference>
<protein>
    <submittedName>
        <fullName evidence="4">Excinuclease ABC subunit C</fullName>
    </submittedName>
</protein>
<dbReference type="InterPro" id="IPR047296">
    <property type="entry name" value="GIY-YIG_UvrC_Cho"/>
</dbReference>
<dbReference type="PROSITE" id="PS50165">
    <property type="entry name" value="UVRC"/>
    <property type="match status" value="1"/>
</dbReference>
<dbReference type="InterPro" id="IPR000305">
    <property type="entry name" value="GIY-YIG_endonuc"/>
</dbReference>
<dbReference type="Pfam" id="PF02151">
    <property type="entry name" value="UVR"/>
    <property type="match status" value="1"/>
</dbReference>
<dbReference type="GO" id="GO:0009381">
    <property type="term" value="F:excinuclease ABC activity"/>
    <property type="evidence" value="ECO:0007669"/>
    <property type="project" value="InterPro"/>
</dbReference>
<dbReference type="InterPro" id="IPR050066">
    <property type="entry name" value="UvrABC_protein_C"/>
</dbReference>
<dbReference type="SUPFAM" id="SSF46600">
    <property type="entry name" value="C-terminal UvrC-binding domain of UvrB"/>
    <property type="match status" value="1"/>
</dbReference>